<reference evidence="6 7" key="2">
    <citation type="submission" date="2019-09" db="EMBL/GenBank/DDBJ databases">
        <authorList>
            <person name="Jin C."/>
        </authorList>
    </citation>
    <scope>NUCLEOTIDE SEQUENCE [LARGE SCALE GENOMIC DNA]</scope>
    <source>
        <strain evidence="6 7">BN140041</strain>
    </source>
</reference>
<dbReference type="EMBL" id="VUJW01000009">
    <property type="protein sequence ID" value="KAA1426164.1"/>
    <property type="molecule type" value="Genomic_DNA"/>
</dbReference>
<evidence type="ECO:0000256" key="4">
    <source>
        <dbReference type="SAM" id="MobiDB-lite"/>
    </source>
</evidence>
<keyword evidence="2" id="KW-0813">Transport</keyword>
<accession>A0A5B1M075</accession>
<evidence type="ECO:0000256" key="2">
    <source>
        <dbReference type="ARBA" id="ARBA00022448"/>
    </source>
</evidence>
<proteinExistence type="inferred from homology"/>
<feature type="region of interest" description="Disordered" evidence="4">
    <location>
        <begin position="124"/>
        <end position="147"/>
    </location>
</feature>
<dbReference type="PANTHER" id="PTHR42953:SF3">
    <property type="entry name" value="HIGH-AFFINITY ZINC UPTAKE SYSTEM PROTEIN ZNUA"/>
    <property type="match status" value="1"/>
</dbReference>
<feature type="signal peptide" evidence="5">
    <location>
        <begin position="1"/>
        <end position="25"/>
    </location>
</feature>
<dbReference type="InterPro" id="IPR006127">
    <property type="entry name" value="ZnuA-like"/>
</dbReference>
<sequence length="313" mass="33412">MILMRLSLAVPVLTVLALAASGCSAFDEGGANADDGVDVAAAFYPLAYVSERVAGEHADVELLTQPGTEPHDLELNVSTTAEISSADLVVFEHGFQPSVDDAVEQNAAGVALDAADVVDLVAAEESHEEHEAHEGEDEHDHGDVDPHFWQDPLRVADLGDAVAEELAEIDPDHADDYDENAAALRSDLEALDEQFTTGLADCERDTIVVSHDAFGYLEKYDVHIAPLVGLSPEAEPTAAVLGELQELIRDEGITTVFSEPLEPDLVAGLASDLDLRTATLDPIEGLTDASDGEDYLSLMESNLESIREANECR</sequence>
<evidence type="ECO:0000313" key="7">
    <source>
        <dbReference type="Proteomes" id="UP000324351"/>
    </source>
</evidence>
<reference evidence="6 7" key="1">
    <citation type="submission" date="2019-09" db="EMBL/GenBank/DDBJ databases">
        <title>Nocardioides panacisoli sp. nov., isolated from the soil of a ginseng field.</title>
        <authorList>
            <person name="Cho C."/>
        </authorList>
    </citation>
    <scope>NUCLEOTIDE SEQUENCE [LARGE SCALE GENOMIC DNA]</scope>
    <source>
        <strain evidence="6 7">BN140041</strain>
    </source>
</reference>
<dbReference type="PROSITE" id="PS51257">
    <property type="entry name" value="PROKAR_LIPOPROTEIN"/>
    <property type="match status" value="1"/>
</dbReference>
<name>A0A5B1M075_9ACTN</name>
<evidence type="ECO:0000256" key="1">
    <source>
        <dbReference type="ARBA" id="ARBA00011028"/>
    </source>
</evidence>
<dbReference type="Pfam" id="PF01297">
    <property type="entry name" value="ZnuA"/>
    <property type="match status" value="1"/>
</dbReference>
<dbReference type="SUPFAM" id="SSF53807">
    <property type="entry name" value="Helical backbone' metal receptor"/>
    <property type="match status" value="1"/>
</dbReference>
<dbReference type="Gene3D" id="3.40.50.1980">
    <property type="entry name" value="Nitrogenase molybdenum iron protein domain"/>
    <property type="match status" value="2"/>
</dbReference>
<comment type="similarity">
    <text evidence="1">Belongs to the bacterial solute-binding protein 9 family.</text>
</comment>
<evidence type="ECO:0000256" key="3">
    <source>
        <dbReference type="ARBA" id="ARBA00022729"/>
    </source>
</evidence>
<dbReference type="GO" id="GO:0046872">
    <property type="term" value="F:metal ion binding"/>
    <property type="evidence" value="ECO:0007669"/>
    <property type="project" value="InterPro"/>
</dbReference>
<keyword evidence="3 5" id="KW-0732">Signal</keyword>
<keyword evidence="7" id="KW-1185">Reference proteome</keyword>
<dbReference type="AlphaFoldDB" id="A0A5B1M075"/>
<comment type="caution">
    <text evidence="6">The sequence shown here is derived from an EMBL/GenBank/DDBJ whole genome shotgun (WGS) entry which is preliminary data.</text>
</comment>
<feature type="chain" id="PRO_5038708363" evidence="5">
    <location>
        <begin position="26"/>
        <end position="313"/>
    </location>
</feature>
<dbReference type="Proteomes" id="UP000324351">
    <property type="component" value="Unassembled WGS sequence"/>
</dbReference>
<protein>
    <submittedName>
        <fullName evidence="6">Zinc ABC transporter substrate-binding protein</fullName>
    </submittedName>
</protein>
<dbReference type="InterPro" id="IPR050492">
    <property type="entry name" value="Bact_metal-bind_prot9"/>
</dbReference>
<evidence type="ECO:0000256" key="5">
    <source>
        <dbReference type="SAM" id="SignalP"/>
    </source>
</evidence>
<organism evidence="6 7">
    <name type="scientific">Nocardioides antri</name>
    <dbReference type="NCBI Taxonomy" id="2607659"/>
    <lineage>
        <taxon>Bacteria</taxon>
        <taxon>Bacillati</taxon>
        <taxon>Actinomycetota</taxon>
        <taxon>Actinomycetes</taxon>
        <taxon>Propionibacteriales</taxon>
        <taxon>Nocardioidaceae</taxon>
        <taxon>Nocardioides</taxon>
    </lineage>
</organism>
<dbReference type="GO" id="GO:0030001">
    <property type="term" value="P:metal ion transport"/>
    <property type="evidence" value="ECO:0007669"/>
    <property type="project" value="InterPro"/>
</dbReference>
<gene>
    <name evidence="6" type="ORF">F0U47_14740</name>
</gene>
<dbReference type="PANTHER" id="PTHR42953">
    <property type="entry name" value="HIGH-AFFINITY ZINC UPTAKE SYSTEM PROTEIN ZNUA-RELATED"/>
    <property type="match status" value="1"/>
</dbReference>
<evidence type="ECO:0000313" key="6">
    <source>
        <dbReference type="EMBL" id="KAA1426164.1"/>
    </source>
</evidence>